<dbReference type="Proteomes" id="UP000276776">
    <property type="component" value="Unassembled WGS sequence"/>
</dbReference>
<feature type="region of interest" description="Disordered" evidence="1">
    <location>
        <begin position="36"/>
        <end position="83"/>
    </location>
</feature>
<evidence type="ECO:0000313" key="4">
    <source>
        <dbReference type="Proteomes" id="UP000276776"/>
    </source>
</evidence>
<dbReference type="EMBL" id="UYYF01004316">
    <property type="protein sequence ID" value="VDN02220.1"/>
    <property type="molecule type" value="Genomic_DNA"/>
</dbReference>
<feature type="compositionally biased region" description="Low complexity" evidence="1">
    <location>
        <begin position="61"/>
        <end position="78"/>
    </location>
</feature>
<sequence>MVAQLPQIGKTKTVVLAATFVACAFAYYFFLARDPKKSKKQKPPVTNKKQGQEEKTDSTRKSSSTSTAPEIKTSSSDQKTSKSDKIDYVIISNVGTVSPKCVPDSVAYDLDKTHANLQNRTRLDKSRFAEAVSTTLELTQRDDELEREPVVFVIVHS</sequence>
<reference evidence="3 4" key="2">
    <citation type="submission" date="2018-11" db="EMBL/GenBank/DDBJ databases">
        <authorList>
            <consortium name="Pathogen Informatics"/>
        </authorList>
    </citation>
    <scope>NUCLEOTIDE SEQUENCE [LARGE SCALE GENOMIC DNA]</scope>
</reference>
<feature type="compositionally biased region" description="Basic and acidic residues" evidence="1">
    <location>
        <begin position="50"/>
        <end position="60"/>
    </location>
</feature>
<keyword evidence="2" id="KW-0472">Membrane</keyword>
<keyword evidence="2" id="KW-1133">Transmembrane helix</keyword>
<keyword evidence="2" id="KW-0812">Transmembrane</keyword>
<organism evidence="5">
    <name type="scientific">Thelazia callipaeda</name>
    <name type="common">Oriental eyeworm</name>
    <name type="synonym">Parasitic nematode</name>
    <dbReference type="NCBI Taxonomy" id="103827"/>
    <lineage>
        <taxon>Eukaryota</taxon>
        <taxon>Metazoa</taxon>
        <taxon>Ecdysozoa</taxon>
        <taxon>Nematoda</taxon>
        <taxon>Chromadorea</taxon>
        <taxon>Rhabditida</taxon>
        <taxon>Spirurina</taxon>
        <taxon>Spiruromorpha</taxon>
        <taxon>Thelazioidea</taxon>
        <taxon>Thelaziidae</taxon>
        <taxon>Thelazia</taxon>
    </lineage>
</organism>
<dbReference type="WBParaSite" id="TCLT_0000503201-mRNA-1">
    <property type="protein sequence ID" value="TCLT_0000503201-mRNA-1"/>
    <property type="gene ID" value="TCLT_0000503201"/>
</dbReference>
<evidence type="ECO:0000313" key="3">
    <source>
        <dbReference type="EMBL" id="VDN02220.1"/>
    </source>
</evidence>
<dbReference type="AlphaFoldDB" id="A0A0N5CXB4"/>
<reference evidence="5" key="1">
    <citation type="submission" date="2017-02" db="UniProtKB">
        <authorList>
            <consortium name="WormBaseParasite"/>
        </authorList>
    </citation>
    <scope>IDENTIFICATION</scope>
</reference>
<accession>A0A0N5CXB4</accession>
<proteinExistence type="predicted"/>
<feature type="transmembrane region" description="Helical" evidence="2">
    <location>
        <begin position="14"/>
        <end position="32"/>
    </location>
</feature>
<evidence type="ECO:0000256" key="1">
    <source>
        <dbReference type="SAM" id="MobiDB-lite"/>
    </source>
</evidence>
<evidence type="ECO:0000313" key="5">
    <source>
        <dbReference type="WBParaSite" id="TCLT_0000503201-mRNA-1"/>
    </source>
</evidence>
<keyword evidence="4" id="KW-1185">Reference proteome</keyword>
<name>A0A0N5CXB4_THECL</name>
<protein>
    <submittedName>
        <fullName evidence="5">Peroxisome assembly protein 22</fullName>
    </submittedName>
</protein>
<evidence type="ECO:0000256" key="2">
    <source>
        <dbReference type="SAM" id="Phobius"/>
    </source>
</evidence>
<gene>
    <name evidence="3" type="ORF">TCLT_LOCUS5021</name>
</gene>